<sequence length="466" mass="50357">MSTLIKGGTVIGPTGPYPADVLVDGETIAAIFAPGRAPDGPDVIDATGKYVIPGAIDAHTHMQMPFGGTEASDTFDTGTRAAAIGGTTTIIDFAIQRYGEVVQDGLAAWHAKTADQCHIDYGFHMIVGGVDDDSLKAMDQLVASEGITSFKLFMAYPGVFYSDDGQILRAMQKARDNGALIMMHAENGPAIDVLVKQALERGETDPVFHGLTRPQELEAEATSRAIWLASVAADCPLYIVHLSASKALEQVKAARDLGRNVFAETCPQYLYLTLEDQLGAPGFDGAKWVCSTPLRSKHESHRADLWQGLRTNDLSVVSTDHCPFCMKDQKEMGIGDFSKIPNGIGSVEHRVDLLYQGVVDGKLSLARWVETIATTPARMFGMYPRKGIIAPGSDADIVLYDPNGRTRISVETHHMNMDYSAWEGWEIDGKVDTVLSRGEVIASGGEYTGRAGRGKYVPRGLSDYLV</sequence>
<keyword evidence="4 6" id="KW-0378">Hydrolase</keyword>
<dbReference type="InterPro" id="IPR011778">
    <property type="entry name" value="Hydantoinase/dihydroPyrase"/>
</dbReference>
<feature type="domain" description="Amidohydrolase-related" evidence="5">
    <location>
        <begin position="50"/>
        <end position="440"/>
    </location>
</feature>
<dbReference type="InterPro" id="IPR050378">
    <property type="entry name" value="Metallo-dep_Hydrolases_sf"/>
</dbReference>
<gene>
    <name evidence="6" type="primary">hydA</name>
    <name evidence="6" type="ORF">JKJ07_28850</name>
</gene>
<keyword evidence="7" id="KW-1185">Reference proteome</keyword>
<dbReference type="NCBIfam" id="TIGR02033">
    <property type="entry name" value="D-hydantoinase"/>
    <property type="match status" value="1"/>
</dbReference>
<evidence type="ECO:0000256" key="2">
    <source>
        <dbReference type="ARBA" id="ARBA00008829"/>
    </source>
</evidence>
<dbReference type="Gene3D" id="2.30.40.10">
    <property type="entry name" value="Urease, subunit C, domain 1"/>
    <property type="match status" value="1"/>
</dbReference>
<dbReference type="InterPro" id="IPR006680">
    <property type="entry name" value="Amidohydro-rel"/>
</dbReference>
<dbReference type="GO" id="GO:0004157">
    <property type="term" value="F:dihydropyrimidinase activity"/>
    <property type="evidence" value="ECO:0007669"/>
    <property type="project" value="UniProtKB-EC"/>
</dbReference>
<dbReference type="Gene3D" id="3.20.20.140">
    <property type="entry name" value="Metal-dependent hydrolases"/>
    <property type="match status" value="1"/>
</dbReference>
<evidence type="ECO:0000256" key="3">
    <source>
        <dbReference type="ARBA" id="ARBA00022723"/>
    </source>
</evidence>
<dbReference type="Pfam" id="PF01979">
    <property type="entry name" value="Amidohydro_1"/>
    <property type="match status" value="1"/>
</dbReference>
<dbReference type="CDD" id="cd01314">
    <property type="entry name" value="D-HYD"/>
    <property type="match status" value="1"/>
</dbReference>
<dbReference type="EMBL" id="JAENHO010000008">
    <property type="protein sequence ID" value="MBL7258324.1"/>
    <property type="molecule type" value="Genomic_DNA"/>
</dbReference>
<evidence type="ECO:0000256" key="4">
    <source>
        <dbReference type="ARBA" id="ARBA00022801"/>
    </source>
</evidence>
<dbReference type="EC" id="3.5.2.2" evidence="6"/>
<keyword evidence="3" id="KW-0479">Metal-binding</keyword>
<dbReference type="SUPFAM" id="SSF51556">
    <property type="entry name" value="Metallo-dependent hydrolases"/>
    <property type="match status" value="1"/>
</dbReference>
<dbReference type="PANTHER" id="PTHR11647">
    <property type="entry name" value="HYDRANTOINASE/DIHYDROPYRIMIDINASE FAMILY MEMBER"/>
    <property type="match status" value="1"/>
</dbReference>
<organism evidence="6 7">
    <name type="scientific">Paractinoplanes lichenicola</name>
    <dbReference type="NCBI Taxonomy" id="2802976"/>
    <lineage>
        <taxon>Bacteria</taxon>
        <taxon>Bacillati</taxon>
        <taxon>Actinomycetota</taxon>
        <taxon>Actinomycetes</taxon>
        <taxon>Micromonosporales</taxon>
        <taxon>Micromonosporaceae</taxon>
        <taxon>Paractinoplanes</taxon>
    </lineage>
</organism>
<comment type="caution">
    <text evidence="6">The sequence shown here is derived from an EMBL/GenBank/DDBJ whole genome shotgun (WGS) entry which is preliminary data.</text>
</comment>
<comment type="cofactor">
    <cofactor evidence="1">
        <name>Zn(2+)</name>
        <dbReference type="ChEBI" id="CHEBI:29105"/>
    </cofactor>
</comment>
<evidence type="ECO:0000256" key="1">
    <source>
        <dbReference type="ARBA" id="ARBA00001947"/>
    </source>
</evidence>
<evidence type="ECO:0000259" key="5">
    <source>
        <dbReference type="Pfam" id="PF01979"/>
    </source>
</evidence>
<dbReference type="InterPro" id="IPR032466">
    <property type="entry name" value="Metal_Hydrolase"/>
</dbReference>
<evidence type="ECO:0000313" key="6">
    <source>
        <dbReference type="EMBL" id="MBL7258324.1"/>
    </source>
</evidence>
<dbReference type="PANTHER" id="PTHR11647:SF1">
    <property type="entry name" value="COLLAPSIN RESPONSE MEDIATOR PROTEIN"/>
    <property type="match status" value="1"/>
</dbReference>
<proteinExistence type="inferred from homology"/>
<dbReference type="InterPro" id="IPR011059">
    <property type="entry name" value="Metal-dep_hydrolase_composite"/>
</dbReference>
<name>A0ABS1VV51_9ACTN</name>
<reference evidence="6 7" key="1">
    <citation type="submission" date="2021-01" db="EMBL/GenBank/DDBJ databases">
        <title>Actinoplanes sp. nov. LDG1-01 isolated from lichen.</title>
        <authorList>
            <person name="Saeng-In P."/>
            <person name="Phongsopitanun W."/>
            <person name="Kanchanasin P."/>
            <person name="Yuki M."/>
            <person name="Kudo T."/>
            <person name="Ohkuma M."/>
            <person name="Tanasupawat S."/>
        </authorList>
    </citation>
    <scope>NUCLEOTIDE SEQUENCE [LARGE SCALE GENOMIC DNA]</scope>
    <source>
        <strain evidence="6 7">LDG1-01</strain>
    </source>
</reference>
<dbReference type="RefSeq" id="WP_202994946.1">
    <property type="nucleotide sequence ID" value="NZ_JAENHO010000008.1"/>
</dbReference>
<dbReference type="Proteomes" id="UP000598996">
    <property type="component" value="Unassembled WGS sequence"/>
</dbReference>
<evidence type="ECO:0000313" key="7">
    <source>
        <dbReference type="Proteomes" id="UP000598996"/>
    </source>
</evidence>
<dbReference type="SUPFAM" id="SSF51338">
    <property type="entry name" value="Composite domain of metallo-dependent hydrolases"/>
    <property type="match status" value="2"/>
</dbReference>
<comment type="similarity">
    <text evidence="2">Belongs to the metallo-dependent hydrolases superfamily. Hydantoinase/dihydropyrimidinase family.</text>
</comment>
<accession>A0ABS1VV51</accession>
<protein>
    <submittedName>
        <fullName evidence="6">Dihydropyrimidinase</fullName>
        <ecNumber evidence="6">3.5.2.2</ecNumber>
    </submittedName>
</protein>